<protein>
    <submittedName>
        <fullName evidence="1">Uncharacterized protein</fullName>
    </submittedName>
</protein>
<organism evidence="1 2">
    <name type="scientific">Manihot esculenta</name>
    <name type="common">Cassava</name>
    <name type="synonym">Jatropha manihot</name>
    <dbReference type="NCBI Taxonomy" id="3983"/>
    <lineage>
        <taxon>Eukaryota</taxon>
        <taxon>Viridiplantae</taxon>
        <taxon>Streptophyta</taxon>
        <taxon>Embryophyta</taxon>
        <taxon>Tracheophyta</taxon>
        <taxon>Spermatophyta</taxon>
        <taxon>Magnoliopsida</taxon>
        <taxon>eudicotyledons</taxon>
        <taxon>Gunneridae</taxon>
        <taxon>Pentapetalae</taxon>
        <taxon>rosids</taxon>
        <taxon>fabids</taxon>
        <taxon>Malpighiales</taxon>
        <taxon>Euphorbiaceae</taxon>
        <taxon>Crotonoideae</taxon>
        <taxon>Manihoteae</taxon>
        <taxon>Manihot</taxon>
    </lineage>
</organism>
<keyword evidence="2" id="KW-1185">Reference proteome</keyword>
<dbReference type="Proteomes" id="UP000091857">
    <property type="component" value="Chromosome 5"/>
</dbReference>
<proteinExistence type="predicted"/>
<evidence type="ECO:0000313" key="2">
    <source>
        <dbReference type="Proteomes" id="UP000091857"/>
    </source>
</evidence>
<accession>A0ACB7HMX7</accession>
<evidence type="ECO:0000313" key="1">
    <source>
        <dbReference type="EMBL" id="KAG8653521.1"/>
    </source>
</evidence>
<sequence>MQGHGLFLKEFVGLIYIFHSTVSGFRQKGHGPPEPVLVHNQLATVI</sequence>
<dbReference type="EMBL" id="CM004391">
    <property type="protein sequence ID" value="KAG8653521.1"/>
    <property type="molecule type" value="Genomic_DNA"/>
</dbReference>
<reference evidence="2" key="1">
    <citation type="journal article" date="2016" name="Nat. Biotechnol.">
        <title>Sequencing wild and cultivated cassava and related species reveals extensive interspecific hybridization and genetic diversity.</title>
        <authorList>
            <person name="Bredeson J.V."/>
            <person name="Lyons J.B."/>
            <person name="Prochnik S.E."/>
            <person name="Wu G.A."/>
            <person name="Ha C.M."/>
            <person name="Edsinger-Gonzales E."/>
            <person name="Grimwood J."/>
            <person name="Schmutz J."/>
            <person name="Rabbi I.Y."/>
            <person name="Egesi C."/>
            <person name="Nauluvula P."/>
            <person name="Lebot V."/>
            <person name="Ndunguru J."/>
            <person name="Mkamilo G."/>
            <person name="Bart R.S."/>
            <person name="Setter T.L."/>
            <person name="Gleadow R.M."/>
            <person name="Kulakow P."/>
            <person name="Ferguson M.E."/>
            <person name="Rounsley S."/>
            <person name="Rokhsar D.S."/>
        </authorList>
    </citation>
    <scope>NUCLEOTIDE SEQUENCE [LARGE SCALE GENOMIC DNA]</scope>
    <source>
        <strain evidence="2">cv. AM560-2</strain>
    </source>
</reference>
<comment type="caution">
    <text evidence="1">The sequence shown here is derived from an EMBL/GenBank/DDBJ whole genome shotgun (WGS) entry which is preliminary data.</text>
</comment>
<name>A0ACB7HMX7_MANES</name>
<gene>
    <name evidence="1" type="ORF">MANES_05G029950v8</name>
</gene>